<dbReference type="PROSITE" id="PS50893">
    <property type="entry name" value="ABC_TRANSPORTER_2"/>
    <property type="match status" value="1"/>
</dbReference>
<dbReference type="InterPro" id="IPR051782">
    <property type="entry name" value="ABC_Transporter_VariousFunc"/>
</dbReference>
<evidence type="ECO:0000256" key="2">
    <source>
        <dbReference type="ARBA" id="ARBA00022741"/>
    </source>
</evidence>
<organism evidence="5 6">
    <name type="scientific">Botrimarina mediterranea</name>
    <dbReference type="NCBI Taxonomy" id="2528022"/>
    <lineage>
        <taxon>Bacteria</taxon>
        <taxon>Pseudomonadati</taxon>
        <taxon>Planctomycetota</taxon>
        <taxon>Planctomycetia</taxon>
        <taxon>Pirellulales</taxon>
        <taxon>Lacipirellulaceae</taxon>
        <taxon>Botrimarina</taxon>
    </lineage>
</organism>
<dbReference type="InterPro" id="IPR003593">
    <property type="entry name" value="AAA+_ATPase"/>
</dbReference>
<dbReference type="Pfam" id="PF00005">
    <property type="entry name" value="ABC_tran"/>
    <property type="match status" value="1"/>
</dbReference>
<evidence type="ECO:0000259" key="4">
    <source>
        <dbReference type="PROSITE" id="PS50893"/>
    </source>
</evidence>
<dbReference type="AlphaFoldDB" id="A0A518K9Y3"/>
<dbReference type="PANTHER" id="PTHR42939:SF1">
    <property type="entry name" value="ABC TRANSPORTER ATP-BINDING PROTEIN ALBC-RELATED"/>
    <property type="match status" value="1"/>
</dbReference>
<dbReference type="SUPFAM" id="SSF52540">
    <property type="entry name" value="P-loop containing nucleoside triphosphate hydrolases"/>
    <property type="match status" value="1"/>
</dbReference>
<dbReference type="GO" id="GO:0016887">
    <property type="term" value="F:ATP hydrolysis activity"/>
    <property type="evidence" value="ECO:0007669"/>
    <property type="project" value="InterPro"/>
</dbReference>
<proteinExistence type="predicted"/>
<keyword evidence="5" id="KW-0378">Hydrolase</keyword>
<dbReference type="KEGG" id="bmei:Spa11_28020"/>
<sequence>MIQFEGVSRSYGDTLAVRGLDLRIESGELFALLGHNGAGKTTTIKMMVGLLRPASGRVLIDGFDTVSQVREATSRIGYVPDEPYLYDKLSGREFLSFVAEMHGMSRREAAAAIDREIERFGLGRFADELAESYSHGMKQRTVFAAALLHDPPVLIVDEPLVGLDPHSIRLVKDLLRERTASGTSIFMSTHTLAAAEEIADRIGVMQQGKLIFLGTVEELRHKYHAEGQSLESLYLSIVGENVGGVTAEEEATHQVEPPSMLDGTE</sequence>
<dbReference type="SMART" id="SM00382">
    <property type="entry name" value="AAA"/>
    <property type="match status" value="1"/>
</dbReference>
<dbReference type="InterPro" id="IPR027417">
    <property type="entry name" value="P-loop_NTPase"/>
</dbReference>
<gene>
    <name evidence="5" type="primary">yxlF_2</name>
    <name evidence="5" type="ORF">Spa11_28020</name>
</gene>
<keyword evidence="6" id="KW-1185">Reference proteome</keyword>
<protein>
    <submittedName>
        <fullName evidence="5">Putative ABC transporter ATP-binding protein YxlF</fullName>
        <ecNumber evidence="5">3.6.3.-</ecNumber>
    </submittedName>
</protein>
<dbReference type="Proteomes" id="UP000316426">
    <property type="component" value="Chromosome"/>
</dbReference>
<evidence type="ECO:0000256" key="3">
    <source>
        <dbReference type="ARBA" id="ARBA00022840"/>
    </source>
</evidence>
<feature type="domain" description="ABC transporter" evidence="4">
    <location>
        <begin position="2"/>
        <end position="232"/>
    </location>
</feature>
<keyword evidence="3 5" id="KW-0067">ATP-binding</keyword>
<accession>A0A518K9Y3</accession>
<evidence type="ECO:0000256" key="1">
    <source>
        <dbReference type="ARBA" id="ARBA00022448"/>
    </source>
</evidence>
<dbReference type="GO" id="GO:0005524">
    <property type="term" value="F:ATP binding"/>
    <property type="evidence" value="ECO:0007669"/>
    <property type="project" value="UniProtKB-KW"/>
</dbReference>
<dbReference type="InterPro" id="IPR003439">
    <property type="entry name" value="ABC_transporter-like_ATP-bd"/>
</dbReference>
<dbReference type="RefSeq" id="WP_145113136.1">
    <property type="nucleotide sequence ID" value="NZ_CP036349.1"/>
</dbReference>
<evidence type="ECO:0000313" key="5">
    <source>
        <dbReference type="EMBL" id="QDV74596.1"/>
    </source>
</evidence>
<dbReference type="Gene3D" id="3.40.50.300">
    <property type="entry name" value="P-loop containing nucleotide triphosphate hydrolases"/>
    <property type="match status" value="1"/>
</dbReference>
<evidence type="ECO:0000313" key="6">
    <source>
        <dbReference type="Proteomes" id="UP000316426"/>
    </source>
</evidence>
<name>A0A518K9Y3_9BACT</name>
<keyword evidence="1" id="KW-0813">Transport</keyword>
<dbReference type="PANTHER" id="PTHR42939">
    <property type="entry name" value="ABC TRANSPORTER ATP-BINDING PROTEIN ALBC-RELATED"/>
    <property type="match status" value="1"/>
</dbReference>
<keyword evidence="2" id="KW-0547">Nucleotide-binding</keyword>
<dbReference type="EMBL" id="CP036349">
    <property type="protein sequence ID" value="QDV74596.1"/>
    <property type="molecule type" value="Genomic_DNA"/>
</dbReference>
<dbReference type="CDD" id="cd03230">
    <property type="entry name" value="ABC_DR_subfamily_A"/>
    <property type="match status" value="1"/>
</dbReference>
<dbReference type="EC" id="3.6.3.-" evidence="5"/>
<reference evidence="5 6" key="1">
    <citation type="submission" date="2019-02" db="EMBL/GenBank/DDBJ databases">
        <title>Deep-cultivation of Planctomycetes and their phenomic and genomic characterization uncovers novel biology.</title>
        <authorList>
            <person name="Wiegand S."/>
            <person name="Jogler M."/>
            <person name="Boedeker C."/>
            <person name="Pinto D."/>
            <person name="Vollmers J."/>
            <person name="Rivas-Marin E."/>
            <person name="Kohn T."/>
            <person name="Peeters S.H."/>
            <person name="Heuer A."/>
            <person name="Rast P."/>
            <person name="Oberbeckmann S."/>
            <person name="Bunk B."/>
            <person name="Jeske O."/>
            <person name="Meyerdierks A."/>
            <person name="Storesund J.E."/>
            <person name="Kallscheuer N."/>
            <person name="Luecker S."/>
            <person name="Lage O.M."/>
            <person name="Pohl T."/>
            <person name="Merkel B.J."/>
            <person name="Hornburger P."/>
            <person name="Mueller R.-W."/>
            <person name="Bruemmer F."/>
            <person name="Labrenz M."/>
            <person name="Spormann A.M."/>
            <person name="Op den Camp H."/>
            <person name="Overmann J."/>
            <person name="Amann R."/>
            <person name="Jetten M.S.M."/>
            <person name="Mascher T."/>
            <person name="Medema M.H."/>
            <person name="Devos D.P."/>
            <person name="Kaster A.-K."/>
            <person name="Ovreas L."/>
            <person name="Rohde M."/>
            <person name="Galperin M.Y."/>
            <person name="Jogler C."/>
        </authorList>
    </citation>
    <scope>NUCLEOTIDE SEQUENCE [LARGE SCALE GENOMIC DNA]</scope>
    <source>
        <strain evidence="5 6">Spa11</strain>
    </source>
</reference>